<dbReference type="AlphaFoldDB" id="A0A8H3R561"/>
<sequence>MNLACQVCYKSELEETSEQFQLFWKILQKVYEEIKDFSGVTVQKVENLITMEEIRWRNADGKPVQKESEEMVESLIWRYRPNVKERDLRVMIYLIIKEYIRNIEEGKAIEGEDYILNKIMGSRAIEIQGFLIIDEVKKREIMKLFKDLLVKEAEIPERGKEVRKLINLLEYDRTQIWEGVRKNEIAMKIIEQFIDTRAFKLNDEEIKENRRKLLGITYREGEQLDEEEEYIVISVRESSPRKMNVREAERIENLGFDREAMAIPGFLNIYEEFINETDEILKEKLNRIIEKEEKTIFEDDDENIEESFEDKVDRIREMLREQEWDVGIGDAERLVNLGFDKYDVITEGFLEKCNEIWGETDEVVKDRLEQWLDKKEESTDKQTNRIFKEIRESLGIATLEEVRKLIEWGYTRSEIIENEIIIELRKLQMELNLYDDDEDEVRERLNDYVAEWKVKRMKKDIEEIEEYESEDEIFGDQNNKNVINTPEILESENFSWNINFEEEEINQEYELLRDLFRTPSPVNNMAA</sequence>
<dbReference type="Proteomes" id="UP000615446">
    <property type="component" value="Unassembled WGS sequence"/>
</dbReference>
<comment type="caution">
    <text evidence="1">The sequence shown here is derived from an EMBL/GenBank/DDBJ whole genome shotgun (WGS) entry which is preliminary data.</text>
</comment>
<protein>
    <submittedName>
        <fullName evidence="1">Uncharacterized protein</fullName>
    </submittedName>
</protein>
<reference evidence="1" key="1">
    <citation type="submission" date="2019-10" db="EMBL/GenBank/DDBJ databases">
        <title>Conservation and host-specific expression of non-tandemly repeated heterogenous ribosome RNA gene in arbuscular mycorrhizal fungi.</title>
        <authorList>
            <person name="Maeda T."/>
            <person name="Kobayashi Y."/>
            <person name="Nakagawa T."/>
            <person name="Ezawa T."/>
            <person name="Yamaguchi K."/>
            <person name="Bino T."/>
            <person name="Nishimoto Y."/>
            <person name="Shigenobu S."/>
            <person name="Kawaguchi M."/>
        </authorList>
    </citation>
    <scope>NUCLEOTIDE SEQUENCE</scope>
    <source>
        <strain evidence="1">HR1</strain>
    </source>
</reference>
<dbReference type="EMBL" id="BLAL01000356">
    <property type="protein sequence ID" value="GET04496.1"/>
    <property type="molecule type" value="Genomic_DNA"/>
</dbReference>
<evidence type="ECO:0000313" key="1">
    <source>
        <dbReference type="EMBL" id="GET04496.1"/>
    </source>
</evidence>
<gene>
    <name evidence="1" type="ORF">RCL2_003079800</name>
</gene>
<organism evidence="1 2">
    <name type="scientific">Rhizophagus clarus</name>
    <dbReference type="NCBI Taxonomy" id="94130"/>
    <lineage>
        <taxon>Eukaryota</taxon>
        <taxon>Fungi</taxon>
        <taxon>Fungi incertae sedis</taxon>
        <taxon>Mucoromycota</taxon>
        <taxon>Glomeromycotina</taxon>
        <taxon>Glomeromycetes</taxon>
        <taxon>Glomerales</taxon>
        <taxon>Glomeraceae</taxon>
        <taxon>Rhizophagus</taxon>
    </lineage>
</organism>
<name>A0A8H3R561_9GLOM</name>
<evidence type="ECO:0000313" key="2">
    <source>
        <dbReference type="Proteomes" id="UP000615446"/>
    </source>
</evidence>
<accession>A0A8H3R561</accession>
<proteinExistence type="predicted"/>